<dbReference type="EMBL" id="WLYK01000002">
    <property type="protein sequence ID" value="MTD14072.1"/>
    <property type="molecule type" value="Genomic_DNA"/>
</dbReference>
<feature type="transmembrane region" description="Helical" evidence="1">
    <location>
        <begin position="244"/>
        <end position="266"/>
    </location>
</feature>
<feature type="transmembrane region" description="Helical" evidence="1">
    <location>
        <begin position="154"/>
        <end position="178"/>
    </location>
</feature>
<name>A0A7K1FIY4_9ACTN</name>
<feature type="transmembrane region" description="Helical" evidence="1">
    <location>
        <begin position="190"/>
        <end position="209"/>
    </location>
</feature>
<dbReference type="PANTHER" id="PTHR40761">
    <property type="entry name" value="CONSERVED INTEGRAL MEMBRANE ALANINE VALINE AND LEUCINE RICH PROTEIN-RELATED"/>
    <property type="match status" value="1"/>
</dbReference>
<reference evidence="2 3" key="1">
    <citation type="submission" date="2019-11" db="EMBL/GenBank/DDBJ databases">
        <authorList>
            <person name="Jiang L.-Q."/>
        </authorList>
    </citation>
    <scope>NUCLEOTIDE SEQUENCE [LARGE SCALE GENOMIC DNA]</scope>
    <source>
        <strain evidence="2 3">YIM 132087</strain>
    </source>
</reference>
<sequence>MVTGLLLVVLASVLSGSASVMEARGAHRATAAGRPGVAGMARQPFYVIGLLIDLLGFLAAAAAMQYLPLFLVQAGVATSVGVSAVLARILGTPLGRRSACALVAMLVGLVLISLAARPGQVPPLSVWWSWAPLFWAAPTALLLVLGLRTKGARSAVLLALAAGSGFTAVAVAARTLAIPAGGWAALIDPGVLAVAINGVLATVSFAAALERGTVTMVASITYATETVLPSAVGLLFLGDAVRSGLAGVAAAGFVLAVGGAMTLAGFRPSVKPIVPPATAGAQAAGSAAPA</sequence>
<organism evidence="2 3">
    <name type="scientific">Nakamurella alba</name>
    <dbReference type="NCBI Taxonomy" id="2665158"/>
    <lineage>
        <taxon>Bacteria</taxon>
        <taxon>Bacillati</taxon>
        <taxon>Actinomycetota</taxon>
        <taxon>Actinomycetes</taxon>
        <taxon>Nakamurellales</taxon>
        <taxon>Nakamurellaceae</taxon>
        <taxon>Nakamurella</taxon>
    </lineage>
</organism>
<dbReference type="Proteomes" id="UP000460221">
    <property type="component" value="Unassembled WGS sequence"/>
</dbReference>
<keyword evidence="1" id="KW-1133">Transmembrane helix</keyword>
<evidence type="ECO:0000313" key="2">
    <source>
        <dbReference type="EMBL" id="MTD14072.1"/>
    </source>
</evidence>
<dbReference type="AlphaFoldDB" id="A0A7K1FIY4"/>
<gene>
    <name evidence="2" type="ORF">GIS00_08955</name>
</gene>
<proteinExistence type="predicted"/>
<dbReference type="PANTHER" id="PTHR40761:SF1">
    <property type="entry name" value="CONSERVED INTEGRAL MEMBRANE ALANINE VALINE AND LEUCINE RICH PROTEIN-RELATED"/>
    <property type="match status" value="1"/>
</dbReference>
<protein>
    <recommendedName>
        <fullName evidence="4">EamA family transporter</fullName>
    </recommendedName>
</protein>
<dbReference type="RefSeq" id="WP_154768113.1">
    <property type="nucleotide sequence ID" value="NZ_WLYK01000002.1"/>
</dbReference>
<keyword evidence="3" id="KW-1185">Reference proteome</keyword>
<feature type="transmembrane region" description="Helical" evidence="1">
    <location>
        <begin position="55"/>
        <end position="87"/>
    </location>
</feature>
<keyword evidence="1" id="KW-0812">Transmembrane</keyword>
<evidence type="ECO:0008006" key="4">
    <source>
        <dbReference type="Google" id="ProtNLM"/>
    </source>
</evidence>
<accession>A0A7K1FIY4</accession>
<feature type="transmembrane region" description="Helical" evidence="1">
    <location>
        <begin position="99"/>
        <end position="116"/>
    </location>
</feature>
<evidence type="ECO:0000256" key="1">
    <source>
        <dbReference type="SAM" id="Phobius"/>
    </source>
</evidence>
<keyword evidence="1" id="KW-0472">Membrane</keyword>
<feature type="transmembrane region" description="Helical" evidence="1">
    <location>
        <begin position="216"/>
        <end position="238"/>
    </location>
</feature>
<feature type="transmembrane region" description="Helical" evidence="1">
    <location>
        <begin position="128"/>
        <end position="147"/>
    </location>
</feature>
<evidence type="ECO:0000313" key="3">
    <source>
        <dbReference type="Proteomes" id="UP000460221"/>
    </source>
</evidence>
<comment type="caution">
    <text evidence="2">The sequence shown here is derived from an EMBL/GenBank/DDBJ whole genome shotgun (WGS) entry which is preliminary data.</text>
</comment>